<accession>A0A1M5FBW6</accession>
<dbReference type="AlphaFoldDB" id="A0A1M5FBW6"/>
<dbReference type="Gene3D" id="3.30.420.40">
    <property type="match status" value="2"/>
</dbReference>
<protein>
    <submittedName>
        <fullName evidence="2">Glucokinase</fullName>
    </submittedName>
</protein>
<dbReference type="RefSeq" id="WP_062178857.1">
    <property type="nucleotide sequence ID" value="NZ_BBXL01000006.1"/>
</dbReference>
<dbReference type="OrthoDB" id="9810372at2"/>
<evidence type="ECO:0000313" key="3">
    <source>
        <dbReference type="Proteomes" id="UP000184480"/>
    </source>
</evidence>
<dbReference type="SUPFAM" id="SSF53067">
    <property type="entry name" value="Actin-like ATPase domain"/>
    <property type="match status" value="1"/>
</dbReference>
<evidence type="ECO:0000256" key="1">
    <source>
        <dbReference type="ARBA" id="ARBA00006479"/>
    </source>
</evidence>
<dbReference type="PANTHER" id="PTHR18964:SF149">
    <property type="entry name" value="BIFUNCTIONAL UDP-N-ACETYLGLUCOSAMINE 2-EPIMERASE_N-ACETYLMANNOSAMINE KINASE"/>
    <property type="match status" value="1"/>
</dbReference>
<comment type="similarity">
    <text evidence="1">Belongs to the ROK (NagC/XylR) family.</text>
</comment>
<reference evidence="3" key="1">
    <citation type="submission" date="2016-11" db="EMBL/GenBank/DDBJ databases">
        <authorList>
            <person name="Varghese N."/>
            <person name="Submissions S."/>
        </authorList>
    </citation>
    <scope>NUCLEOTIDE SEQUENCE [LARGE SCALE GENOMIC DNA]</scope>
    <source>
        <strain evidence="3">DSM 27370</strain>
    </source>
</reference>
<gene>
    <name evidence="2" type="ORF">SAMN05444362_111121</name>
</gene>
<sequence length="276" mass="30352">MRIGIDLGGTNVRVALVDDNGIINVIKEPCKSDKAVDEIMDHIKEMIRKIKTPDVTGIGIGVPSAVDPVRGIVYNVMNIPSWKEVHIKEILEKEFSIPVYVNNDANCFVMGEKFYGAVKPYKDIIGITLGTGLGSGLVIDNKLYTGSNTCAGEIGCISYLDYTYEDYCSSRYFIREHNTTGENAYKAAKEGDAEALQIWDEFGVHIANMIFTVLFAYDPQAIVLGGSVANAYELFASSMHTRLKDFMFPHVIDKLVIKVSEVRDVAILGAAALVPK</sequence>
<dbReference type="InterPro" id="IPR043129">
    <property type="entry name" value="ATPase_NBD"/>
</dbReference>
<keyword evidence="3" id="KW-1185">Reference proteome</keyword>
<evidence type="ECO:0000313" key="2">
    <source>
        <dbReference type="EMBL" id="SHF88939.1"/>
    </source>
</evidence>
<dbReference type="GO" id="GO:0016301">
    <property type="term" value="F:kinase activity"/>
    <property type="evidence" value="ECO:0007669"/>
    <property type="project" value="UniProtKB-KW"/>
</dbReference>
<dbReference type="Proteomes" id="UP000184480">
    <property type="component" value="Unassembled WGS sequence"/>
</dbReference>
<dbReference type="CDD" id="cd23763">
    <property type="entry name" value="ASKHA_ATPase_ROK"/>
    <property type="match status" value="1"/>
</dbReference>
<keyword evidence="2" id="KW-0808">Transferase</keyword>
<proteinExistence type="inferred from homology"/>
<dbReference type="Pfam" id="PF00480">
    <property type="entry name" value="ROK"/>
    <property type="match status" value="1"/>
</dbReference>
<organism evidence="2 3">
    <name type="scientific">Dysgonomonas macrotermitis</name>
    <dbReference type="NCBI Taxonomy" id="1346286"/>
    <lineage>
        <taxon>Bacteria</taxon>
        <taxon>Pseudomonadati</taxon>
        <taxon>Bacteroidota</taxon>
        <taxon>Bacteroidia</taxon>
        <taxon>Bacteroidales</taxon>
        <taxon>Dysgonomonadaceae</taxon>
        <taxon>Dysgonomonas</taxon>
    </lineage>
</organism>
<name>A0A1M5FBW6_9BACT</name>
<dbReference type="InterPro" id="IPR000600">
    <property type="entry name" value="ROK"/>
</dbReference>
<dbReference type="EMBL" id="FQUC01000011">
    <property type="protein sequence ID" value="SHF88939.1"/>
    <property type="molecule type" value="Genomic_DNA"/>
</dbReference>
<dbReference type="STRING" id="1346286.SAMN05444362_111121"/>
<keyword evidence="2" id="KW-0418">Kinase</keyword>
<dbReference type="PANTHER" id="PTHR18964">
    <property type="entry name" value="ROK (REPRESSOR, ORF, KINASE) FAMILY"/>
    <property type="match status" value="1"/>
</dbReference>